<sequence length="419" mass="48576">MASRLYEALDVVQDASQEEIRKAYRKKALQTHPDRLPPGATPDEKKKAEDNFRIVNNAYEVLSDESKRKVYDVHGVWPPPEPEEHFSSRPRRPGHTNTGHHRHTDQPRHTGWTFGHDPFNGPSFHDNNNPFDHPFSIPRRTGAGGVRPSPAASFGFTDPFALFNSIFGDMQRQFASDPFFADAFGPPHPMMPPMDPFFRRHGLGIGLGFNDLHDRPHRDHDRHHVHHHHQALPSLRTSSFPVIPTMDPNFPLDTRRSHSANYDERDRGPRGGIRWVSESRVTRVTNGVKQSVWKRRDSDGNEHITYTYPDGRERYLVNGVEQQQRQDRLPSPPSPPPPSDPVIPPPPPYSAAPPYSAVPPLRPRDRDRDRHHHRDHHHHLQQQQPQQQHISQQYQHSINAERERERDPHAKKRWWRGDR</sequence>
<feature type="region of interest" description="Disordered" evidence="1">
    <location>
        <begin position="74"/>
        <end position="135"/>
    </location>
</feature>
<dbReference type="Gene3D" id="1.10.287.110">
    <property type="entry name" value="DnaJ domain"/>
    <property type="match status" value="1"/>
</dbReference>
<gene>
    <name evidence="3" type="ORF">BD410DRAFT_767919</name>
</gene>
<evidence type="ECO:0000313" key="3">
    <source>
        <dbReference type="EMBL" id="TDL24020.1"/>
    </source>
</evidence>
<dbReference type="PRINTS" id="PR00625">
    <property type="entry name" value="JDOMAIN"/>
</dbReference>
<dbReference type="GO" id="GO:0051082">
    <property type="term" value="F:unfolded protein binding"/>
    <property type="evidence" value="ECO:0007669"/>
    <property type="project" value="TreeGrafter"/>
</dbReference>
<dbReference type="PROSITE" id="PS50076">
    <property type="entry name" value="DNAJ_2"/>
    <property type="match status" value="1"/>
</dbReference>
<feature type="region of interest" description="Disordered" evidence="1">
    <location>
        <begin position="294"/>
        <end position="419"/>
    </location>
</feature>
<accession>A0A4Y7QB33</accession>
<reference evidence="3 4" key="1">
    <citation type="submission" date="2018-06" db="EMBL/GenBank/DDBJ databases">
        <title>A transcriptomic atlas of mushroom development highlights an independent origin of complex multicellularity.</title>
        <authorList>
            <consortium name="DOE Joint Genome Institute"/>
            <person name="Krizsan K."/>
            <person name="Almasi E."/>
            <person name="Merenyi Z."/>
            <person name="Sahu N."/>
            <person name="Viragh M."/>
            <person name="Koszo T."/>
            <person name="Mondo S."/>
            <person name="Kiss B."/>
            <person name="Balint B."/>
            <person name="Kues U."/>
            <person name="Barry K."/>
            <person name="Hegedus J.C."/>
            <person name="Henrissat B."/>
            <person name="Johnson J."/>
            <person name="Lipzen A."/>
            <person name="Ohm R."/>
            <person name="Nagy I."/>
            <person name="Pangilinan J."/>
            <person name="Yan J."/>
            <person name="Xiong Y."/>
            <person name="Grigoriev I.V."/>
            <person name="Hibbett D.S."/>
            <person name="Nagy L.G."/>
        </authorList>
    </citation>
    <scope>NUCLEOTIDE SEQUENCE [LARGE SCALE GENOMIC DNA]</scope>
    <source>
        <strain evidence="3 4">SZMC22713</strain>
    </source>
</reference>
<feature type="compositionally biased region" description="Basic residues" evidence="1">
    <location>
        <begin position="220"/>
        <end position="230"/>
    </location>
</feature>
<dbReference type="PANTHER" id="PTHR43948">
    <property type="entry name" value="DNAJ HOMOLOG SUBFAMILY B"/>
    <property type="match status" value="1"/>
</dbReference>
<dbReference type="SUPFAM" id="SSF46565">
    <property type="entry name" value="Chaperone J-domain"/>
    <property type="match status" value="1"/>
</dbReference>
<dbReference type="EMBL" id="ML170168">
    <property type="protein sequence ID" value="TDL24020.1"/>
    <property type="molecule type" value="Genomic_DNA"/>
</dbReference>
<dbReference type="CDD" id="cd06257">
    <property type="entry name" value="DnaJ"/>
    <property type="match status" value="1"/>
</dbReference>
<dbReference type="OrthoDB" id="442087at2759"/>
<dbReference type="AlphaFoldDB" id="A0A4Y7QB33"/>
<proteinExistence type="predicted"/>
<feature type="domain" description="J" evidence="2">
    <location>
        <begin position="4"/>
        <end position="75"/>
    </location>
</feature>
<feature type="region of interest" description="Disordered" evidence="1">
    <location>
        <begin position="23"/>
        <end position="51"/>
    </location>
</feature>
<dbReference type="SMART" id="SM00271">
    <property type="entry name" value="DnaJ"/>
    <property type="match status" value="1"/>
</dbReference>
<feature type="compositionally biased region" description="Pro residues" evidence="1">
    <location>
        <begin position="330"/>
        <end position="361"/>
    </location>
</feature>
<feature type="compositionally biased region" description="Basic and acidic residues" evidence="1">
    <location>
        <begin position="399"/>
        <end position="408"/>
    </location>
</feature>
<dbReference type="VEuPathDB" id="FungiDB:BD410DRAFT_767919"/>
<dbReference type="GO" id="GO:0005737">
    <property type="term" value="C:cytoplasm"/>
    <property type="evidence" value="ECO:0007669"/>
    <property type="project" value="TreeGrafter"/>
</dbReference>
<feature type="compositionally biased region" description="Basic and acidic residues" evidence="1">
    <location>
        <begin position="42"/>
        <end position="51"/>
    </location>
</feature>
<evidence type="ECO:0000259" key="2">
    <source>
        <dbReference type="PROSITE" id="PS50076"/>
    </source>
</evidence>
<feature type="compositionally biased region" description="Basic residues" evidence="1">
    <location>
        <begin position="88"/>
        <end position="103"/>
    </location>
</feature>
<evidence type="ECO:0000313" key="4">
    <source>
        <dbReference type="Proteomes" id="UP000294933"/>
    </source>
</evidence>
<keyword evidence="4" id="KW-1185">Reference proteome</keyword>
<dbReference type="InterPro" id="IPR018253">
    <property type="entry name" value="DnaJ_domain_CS"/>
</dbReference>
<dbReference type="STRING" id="50990.A0A4Y7QB33"/>
<dbReference type="GO" id="GO:0005634">
    <property type="term" value="C:nucleus"/>
    <property type="evidence" value="ECO:0007669"/>
    <property type="project" value="TreeGrafter"/>
</dbReference>
<feature type="region of interest" description="Disordered" evidence="1">
    <location>
        <begin position="217"/>
        <end position="274"/>
    </location>
</feature>
<dbReference type="PROSITE" id="PS00636">
    <property type="entry name" value="DNAJ_1"/>
    <property type="match status" value="1"/>
</dbReference>
<dbReference type="InterPro" id="IPR001623">
    <property type="entry name" value="DnaJ_domain"/>
</dbReference>
<protein>
    <submittedName>
        <fullName evidence="3">DnaJ-domain-containing protein</fullName>
    </submittedName>
</protein>
<dbReference type="GO" id="GO:0044183">
    <property type="term" value="F:protein folding chaperone"/>
    <property type="evidence" value="ECO:0007669"/>
    <property type="project" value="TreeGrafter"/>
</dbReference>
<evidence type="ECO:0000256" key="1">
    <source>
        <dbReference type="SAM" id="MobiDB-lite"/>
    </source>
</evidence>
<dbReference type="Proteomes" id="UP000294933">
    <property type="component" value="Unassembled WGS sequence"/>
</dbReference>
<name>A0A4Y7QB33_9AGAM</name>
<feature type="compositionally biased region" description="Basic residues" evidence="1">
    <location>
        <begin position="409"/>
        <end position="419"/>
    </location>
</feature>
<dbReference type="PANTHER" id="PTHR43948:SF10">
    <property type="entry name" value="MRJ, ISOFORM E"/>
    <property type="match status" value="1"/>
</dbReference>
<feature type="compositionally biased region" description="Basic residues" evidence="1">
    <location>
        <begin position="369"/>
        <end position="380"/>
    </location>
</feature>
<feature type="compositionally biased region" description="Basic and acidic residues" evidence="1">
    <location>
        <begin position="253"/>
        <end position="269"/>
    </location>
</feature>
<organism evidence="3 4">
    <name type="scientific">Rickenella mellea</name>
    <dbReference type="NCBI Taxonomy" id="50990"/>
    <lineage>
        <taxon>Eukaryota</taxon>
        <taxon>Fungi</taxon>
        <taxon>Dikarya</taxon>
        <taxon>Basidiomycota</taxon>
        <taxon>Agaricomycotina</taxon>
        <taxon>Agaricomycetes</taxon>
        <taxon>Hymenochaetales</taxon>
        <taxon>Rickenellaceae</taxon>
        <taxon>Rickenella</taxon>
    </lineage>
</organism>
<dbReference type="InterPro" id="IPR036869">
    <property type="entry name" value="J_dom_sf"/>
</dbReference>
<dbReference type="Pfam" id="PF00226">
    <property type="entry name" value="DnaJ"/>
    <property type="match status" value="1"/>
</dbReference>
<dbReference type="GO" id="GO:0051087">
    <property type="term" value="F:protein-folding chaperone binding"/>
    <property type="evidence" value="ECO:0007669"/>
    <property type="project" value="TreeGrafter"/>
</dbReference>